<proteinExistence type="predicted"/>
<keyword evidence="3" id="KW-1185">Reference proteome</keyword>
<feature type="compositionally biased region" description="Basic residues" evidence="1">
    <location>
        <begin position="62"/>
        <end position="74"/>
    </location>
</feature>
<evidence type="ECO:0000313" key="2">
    <source>
        <dbReference type="EMBL" id="MCI68965.1"/>
    </source>
</evidence>
<protein>
    <submittedName>
        <fullName evidence="2">Uncharacterized protein</fullName>
    </submittedName>
</protein>
<reference evidence="2 3" key="1">
    <citation type="journal article" date="2018" name="Front. Plant Sci.">
        <title>Red Clover (Trifolium pratense) and Zigzag Clover (T. medium) - A Picture of Genomic Similarities and Differences.</title>
        <authorList>
            <person name="Dluhosova J."/>
            <person name="Istvanek J."/>
            <person name="Nedelnik J."/>
            <person name="Repkova J."/>
        </authorList>
    </citation>
    <scope>NUCLEOTIDE SEQUENCE [LARGE SCALE GENOMIC DNA]</scope>
    <source>
        <strain evidence="3">cv. 10/8</strain>
        <tissue evidence="2">Leaf</tissue>
    </source>
</reference>
<evidence type="ECO:0000256" key="1">
    <source>
        <dbReference type="SAM" id="MobiDB-lite"/>
    </source>
</evidence>
<organism evidence="2 3">
    <name type="scientific">Trifolium medium</name>
    <dbReference type="NCBI Taxonomy" id="97028"/>
    <lineage>
        <taxon>Eukaryota</taxon>
        <taxon>Viridiplantae</taxon>
        <taxon>Streptophyta</taxon>
        <taxon>Embryophyta</taxon>
        <taxon>Tracheophyta</taxon>
        <taxon>Spermatophyta</taxon>
        <taxon>Magnoliopsida</taxon>
        <taxon>eudicotyledons</taxon>
        <taxon>Gunneridae</taxon>
        <taxon>Pentapetalae</taxon>
        <taxon>rosids</taxon>
        <taxon>fabids</taxon>
        <taxon>Fabales</taxon>
        <taxon>Fabaceae</taxon>
        <taxon>Papilionoideae</taxon>
        <taxon>50 kb inversion clade</taxon>
        <taxon>NPAAA clade</taxon>
        <taxon>Hologalegina</taxon>
        <taxon>IRL clade</taxon>
        <taxon>Trifolieae</taxon>
        <taxon>Trifolium</taxon>
    </lineage>
</organism>
<dbReference type="EMBL" id="LXQA010746533">
    <property type="protein sequence ID" value="MCI68965.1"/>
    <property type="molecule type" value="Genomic_DNA"/>
</dbReference>
<sequence>GRGINPFVPSGGNIQGGGNPLINVGNIQGGRNEFFFSSGGSGRPSAGRENAGRASIGMASVRRTKRGRGRGGNA</sequence>
<dbReference type="Proteomes" id="UP000265520">
    <property type="component" value="Unassembled WGS sequence"/>
</dbReference>
<accession>A0A392UB58</accession>
<name>A0A392UB58_9FABA</name>
<evidence type="ECO:0000313" key="3">
    <source>
        <dbReference type="Proteomes" id="UP000265520"/>
    </source>
</evidence>
<dbReference type="AlphaFoldDB" id="A0A392UB58"/>
<feature type="region of interest" description="Disordered" evidence="1">
    <location>
        <begin position="35"/>
        <end position="74"/>
    </location>
</feature>
<comment type="caution">
    <text evidence="2">The sequence shown here is derived from an EMBL/GenBank/DDBJ whole genome shotgun (WGS) entry which is preliminary data.</text>
</comment>
<feature type="non-terminal residue" evidence="2">
    <location>
        <position position="1"/>
    </location>
</feature>